<dbReference type="PANTHER" id="PTHR28155:SF1">
    <property type="entry name" value="DNA-DIRECTED RNA POLYMERASE I SUBUNIT RPA34.5-DOMAIN-CONTAINING PROTEIN"/>
    <property type="match status" value="1"/>
</dbReference>
<keyword evidence="2" id="KW-0804">Transcription</keyword>
<name>A0A136J0N7_9PEZI</name>
<dbReference type="InterPro" id="IPR013240">
    <property type="entry name" value="DNA-dir_RNA_pol1_su_RPA34"/>
</dbReference>
<dbReference type="InParanoid" id="A0A136J0N7"/>
<keyword evidence="3" id="KW-1185">Reference proteome</keyword>
<dbReference type="Pfam" id="PF08208">
    <property type="entry name" value="RNA_polI_A34"/>
    <property type="match status" value="1"/>
</dbReference>
<proteinExistence type="predicted"/>
<dbReference type="Gene3D" id="6.20.250.70">
    <property type="match status" value="1"/>
</dbReference>
<gene>
    <name evidence="2" type="ORF">Micbo1qcDRAFT_72711</name>
</gene>
<protein>
    <submittedName>
        <fullName evidence="2">DNA-directed RNA polymerase I subunit RPA34.5-domain-containing protein</fullName>
    </submittedName>
</protein>
<dbReference type="Proteomes" id="UP000070501">
    <property type="component" value="Unassembled WGS sequence"/>
</dbReference>
<accession>A0A136J0N7</accession>
<feature type="compositionally biased region" description="Low complexity" evidence="1">
    <location>
        <begin position="428"/>
        <end position="440"/>
    </location>
</feature>
<sequence>MAPRAKVASLTSMAAAVKDQKKGTASGFHASIDQAKKSLAAQAKDDSDSSNSSSESDGSGSGSDSDVELDLEAERKKLAAKTAGKPKPAAAVNGSKPTAPAASKPAAAAKKVEADSSSEEETDSSDESDSETKRPTKPAPVTSRPAQKTTSDSSSSGTSSEEESDSEDEEDVGAKVPSKPAQAPAKAVSAPKPNGPAQEESSEEESGSEADSESEEDEAGTGKAVSKANEAAGTTVSRPGWLDSTNFTIRKANSADPGKEVADFLNTANLEGKQVWYFTAPASLPITVLQELEIDLADAQSGRAILQHGGDAYGIDLESQAVNSQVQLFIPTKTGDQYHGIKRSIDSAVHIRRQVKFGPDGGESATATDNYAIKPRAVRQQPQGLRPRFTPIGVPRQPVAAVAPLVQKRSAPASDDESESSSDEEMADAPASSAPSLPAATVKRKPATSAAAKRLKSSQAASTPVPSSQISLGAGKNETPVPPPSVGGTSIAASTPSKTKKEKKPKATASKPESTVKIPATQTPVPAPSMPFRKP</sequence>
<feature type="compositionally biased region" description="Polar residues" evidence="1">
    <location>
        <begin position="457"/>
        <end position="471"/>
    </location>
</feature>
<dbReference type="GO" id="GO:0006360">
    <property type="term" value="P:transcription by RNA polymerase I"/>
    <property type="evidence" value="ECO:0007669"/>
    <property type="project" value="InterPro"/>
</dbReference>
<dbReference type="AlphaFoldDB" id="A0A136J0N7"/>
<feature type="compositionally biased region" description="Acidic residues" evidence="1">
    <location>
        <begin position="160"/>
        <end position="171"/>
    </location>
</feature>
<evidence type="ECO:0000256" key="1">
    <source>
        <dbReference type="SAM" id="MobiDB-lite"/>
    </source>
</evidence>
<feature type="region of interest" description="Disordered" evidence="1">
    <location>
        <begin position="36"/>
        <end position="242"/>
    </location>
</feature>
<feature type="compositionally biased region" description="Polar residues" evidence="1">
    <location>
        <begin position="232"/>
        <end position="242"/>
    </location>
</feature>
<evidence type="ECO:0000313" key="3">
    <source>
        <dbReference type="Proteomes" id="UP000070501"/>
    </source>
</evidence>
<feature type="compositionally biased region" description="Acidic residues" evidence="1">
    <location>
        <begin position="200"/>
        <end position="219"/>
    </location>
</feature>
<feature type="compositionally biased region" description="Low complexity" evidence="1">
    <location>
        <begin position="80"/>
        <end position="109"/>
    </location>
</feature>
<dbReference type="EMBL" id="KQ964252">
    <property type="protein sequence ID" value="KXJ90758.1"/>
    <property type="molecule type" value="Genomic_DNA"/>
</dbReference>
<keyword evidence="2" id="KW-0240">DNA-directed RNA polymerase</keyword>
<feature type="compositionally biased region" description="Low complexity" evidence="1">
    <location>
        <begin position="49"/>
        <end position="64"/>
    </location>
</feature>
<feature type="compositionally biased region" description="Acidic residues" evidence="1">
    <location>
        <begin position="116"/>
        <end position="129"/>
    </location>
</feature>
<dbReference type="OrthoDB" id="76224at2759"/>
<organism evidence="2 3">
    <name type="scientific">Microdochium bolleyi</name>
    <dbReference type="NCBI Taxonomy" id="196109"/>
    <lineage>
        <taxon>Eukaryota</taxon>
        <taxon>Fungi</taxon>
        <taxon>Dikarya</taxon>
        <taxon>Ascomycota</taxon>
        <taxon>Pezizomycotina</taxon>
        <taxon>Sordariomycetes</taxon>
        <taxon>Xylariomycetidae</taxon>
        <taxon>Xylariales</taxon>
        <taxon>Microdochiaceae</taxon>
        <taxon>Microdochium</taxon>
    </lineage>
</organism>
<dbReference type="STRING" id="196109.A0A136J0N7"/>
<dbReference type="PANTHER" id="PTHR28155">
    <property type="entry name" value="ACR243WP"/>
    <property type="match status" value="1"/>
</dbReference>
<feature type="region of interest" description="Disordered" evidence="1">
    <location>
        <begin position="375"/>
        <end position="535"/>
    </location>
</feature>
<evidence type="ECO:0000313" key="2">
    <source>
        <dbReference type="EMBL" id="KXJ90758.1"/>
    </source>
</evidence>
<dbReference type="InterPro" id="IPR053263">
    <property type="entry name" value="Euk_RPA34_RNAP_subunit"/>
</dbReference>
<feature type="compositionally biased region" description="Low complexity" evidence="1">
    <location>
        <begin position="149"/>
        <end position="159"/>
    </location>
</feature>
<reference evidence="3" key="1">
    <citation type="submission" date="2016-02" db="EMBL/GenBank/DDBJ databases">
        <title>Draft genome sequence of Microdochium bolleyi, a fungal endophyte of beachgrass.</title>
        <authorList>
            <consortium name="DOE Joint Genome Institute"/>
            <person name="David A.S."/>
            <person name="May G."/>
            <person name="Haridas S."/>
            <person name="Lim J."/>
            <person name="Wang M."/>
            <person name="Labutti K."/>
            <person name="Lipzen A."/>
            <person name="Barry K."/>
            <person name="Grigoriev I.V."/>
        </authorList>
    </citation>
    <scope>NUCLEOTIDE SEQUENCE [LARGE SCALE GENOMIC DNA]</scope>
    <source>
        <strain evidence="3">J235TASD1</strain>
    </source>
</reference>
<dbReference type="GO" id="GO:0000428">
    <property type="term" value="C:DNA-directed RNA polymerase complex"/>
    <property type="evidence" value="ECO:0007669"/>
    <property type="project" value="UniProtKB-KW"/>
</dbReference>
<feature type="compositionally biased region" description="Acidic residues" evidence="1">
    <location>
        <begin position="414"/>
        <end position="427"/>
    </location>
</feature>